<accession>A0A1G8G1K9</accession>
<feature type="region of interest" description="Disordered" evidence="1">
    <location>
        <begin position="1"/>
        <end position="20"/>
    </location>
</feature>
<gene>
    <name evidence="2" type="ORF">SAMN04489796_10565</name>
</gene>
<sequence>MAFSLSKLFGSKNSETTSQSGDTIEAIINDVENRPFGVSEKNVLFAGLNELGGYFFFQTVIVGALNVKSKTGAQLYFVGDNFKLKLDADMPEFESENSDTKGRNVTKIDFQIEESDVKNLENATLRSIQIKVKKHDILFSKYVVIDASDEEE</sequence>
<evidence type="ECO:0000313" key="3">
    <source>
        <dbReference type="Proteomes" id="UP000199492"/>
    </source>
</evidence>
<dbReference type="EMBL" id="FNCZ01000005">
    <property type="protein sequence ID" value="SDH88281.1"/>
    <property type="molecule type" value="Genomic_DNA"/>
</dbReference>
<keyword evidence="3" id="KW-1185">Reference proteome</keyword>
<dbReference type="Proteomes" id="UP000199492">
    <property type="component" value="Unassembled WGS sequence"/>
</dbReference>
<dbReference type="OrthoDB" id="1201645at2"/>
<feature type="compositionally biased region" description="Polar residues" evidence="1">
    <location>
        <begin position="11"/>
        <end position="20"/>
    </location>
</feature>
<dbReference type="RefSeq" id="WP_092468640.1">
    <property type="nucleotide sequence ID" value="NZ_FNCZ01000005.1"/>
</dbReference>
<proteinExistence type="predicted"/>
<evidence type="ECO:0000256" key="1">
    <source>
        <dbReference type="SAM" id="MobiDB-lite"/>
    </source>
</evidence>
<dbReference type="AlphaFoldDB" id="A0A1G8G1K9"/>
<evidence type="ECO:0000313" key="2">
    <source>
        <dbReference type="EMBL" id="SDH88281.1"/>
    </source>
</evidence>
<organism evidence="2 3">
    <name type="scientific">Winogradskyella thalassocola</name>
    <dbReference type="NCBI Taxonomy" id="262004"/>
    <lineage>
        <taxon>Bacteria</taxon>
        <taxon>Pseudomonadati</taxon>
        <taxon>Bacteroidota</taxon>
        <taxon>Flavobacteriia</taxon>
        <taxon>Flavobacteriales</taxon>
        <taxon>Flavobacteriaceae</taxon>
        <taxon>Winogradskyella</taxon>
    </lineage>
</organism>
<reference evidence="3" key="1">
    <citation type="submission" date="2016-10" db="EMBL/GenBank/DDBJ databases">
        <authorList>
            <person name="Varghese N."/>
            <person name="Submissions S."/>
        </authorList>
    </citation>
    <scope>NUCLEOTIDE SEQUENCE [LARGE SCALE GENOMIC DNA]</scope>
    <source>
        <strain evidence="3">DSM 15363</strain>
    </source>
</reference>
<name>A0A1G8G1K9_9FLAO</name>
<protein>
    <submittedName>
        <fullName evidence="2">Uncharacterized protein</fullName>
    </submittedName>
</protein>